<evidence type="ECO:0000259" key="15">
    <source>
        <dbReference type="Pfam" id="PF03807"/>
    </source>
</evidence>
<evidence type="ECO:0000256" key="5">
    <source>
        <dbReference type="ARBA" id="ARBA00021413"/>
    </source>
</evidence>
<evidence type="ECO:0000256" key="12">
    <source>
        <dbReference type="ARBA" id="ARBA00052690"/>
    </source>
</evidence>
<dbReference type="PANTHER" id="PTHR11645:SF62">
    <property type="entry name" value="PYRROLINE-5-CARBOXYLATE REDUCTASE"/>
    <property type="match status" value="1"/>
</dbReference>
<dbReference type="Gene3D" id="3.40.50.720">
    <property type="entry name" value="NAD(P)-binding Rossmann-like Domain"/>
    <property type="match status" value="1"/>
</dbReference>
<keyword evidence="6" id="KW-0963">Cytoplasm</keyword>
<keyword evidence="9 13" id="KW-0521">NADP</keyword>
<dbReference type="STRING" id="451379.A0A0N5AFV3"/>
<dbReference type="InterPro" id="IPR008927">
    <property type="entry name" value="6-PGluconate_DH-like_C_sf"/>
</dbReference>
<dbReference type="FunFam" id="1.10.3730.10:FF:000001">
    <property type="entry name" value="Pyrroline-5-carboxylate reductase"/>
    <property type="match status" value="1"/>
</dbReference>
<feature type="binding site" evidence="13">
    <location>
        <position position="56"/>
    </location>
    <ligand>
        <name>NADPH</name>
        <dbReference type="ChEBI" id="CHEBI:57783"/>
    </ligand>
</feature>
<name>A0A0N5AFV3_9BILA</name>
<dbReference type="HAMAP" id="MF_01925">
    <property type="entry name" value="P5C_reductase"/>
    <property type="match status" value="1"/>
</dbReference>
<evidence type="ECO:0000256" key="3">
    <source>
        <dbReference type="ARBA" id="ARBA00005525"/>
    </source>
</evidence>
<sequence>MKIGFIGAGKMAQALCRGLINSGRIKPDQIIASSPKVDIHLLEQVQRFGVTTATDNTEVVRNANVIFIATKPPVVSKVAAEIAPIVERDKHLIVSVAMGIPIRNIESLLPAKSRVIRVMPNTPAVVLAAASAYSVGASCKEGDSELVKELLSTVGYAVEVPEVMMDPVTGLSGSGPSYVFTIIEGMADGGVKMGMPRDLALKLSAHTLYGAAKMVLECGKHPAELRDDVQSPGGSSAYGMHKLESGGLKGLLIDAVEAASLRSKATGEKAASRVPSYRTTEMWES</sequence>
<comment type="catalytic activity">
    <reaction evidence="11">
        <text>L-proline + NAD(+) = (S)-1-pyrroline-5-carboxylate + NADH + 2 H(+)</text>
        <dbReference type="Rhea" id="RHEA:14105"/>
        <dbReference type="ChEBI" id="CHEBI:15378"/>
        <dbReference type="ChEBI" id="CHEBI:17388"/>
        <dbReference type="ChEBI" id="CHEBI:57540"/>
        <dbReference type="ChEBI" id="CHEBI:57945"/>
        <dbReference type="ChEBI" id="CHEBI:60039"/>
        <dbReference type="EC" id="1.5.1.2"/>
    </reaction>
</comment>
<evidence type="ECO:0000256" key="6">
    <source>
        <dbReference type="ARBA" id="ARBA00022490"/>
    </source>
</evidence>
<dbReference type="NCBIfam" id="TIGR00112">
    <property type="entry name" value="proC"/>
    <property type="match status" value="1"/>
</dbReference>
<dbReference type="FunFam" id="3.40.50.720:FF:000190">
    <property type="entry name" value="Pyrroline-5-carboxylate reductase"/>
    <property type="match status" value="1"/>
</dbReference>
<dbReference type="GO" id="GO:0055129">
    <property type="term" value="P:L-proline biosynthetic process"/>
    <property type="evidence" value="ECO:0007669"/>
    <property type="project" value="UniProtKB-UniPathway"/>
</dbReference>
<feature type="domain" description="Pyrroline-5-carboxylate reductase dimerisation" evidence="16">
    <location>
        <begin position="162"/>
        <end position="264"/>
    </location>
</feature>
<keyword evidence="17" id="KW-1185">Reference proteome</keyword>
<dbReference type="Pfam" id="PF03807">
    <property type="entry name" value="F420_oxidored"/>
    <property type="match status" value="1"/>
</dbReference>
<keyword evidence="10" id="KW-0560">Oxidoreductase</keyword>
<evidence type="ECO:0000256" key="7">
    <source>
        <dbReference type="ARBA" id="ARBA00022605"/>
    </source>
</evidence>
<dbReference type="GO" id="GO:0005737">
    <property type="term" value="C:cytoplasm"/>
    <property type="evidence" value="ECO:0007669"/>
    <property type="project" value="UniProtKB-SubCell"/>
</dbReference>
<feature type="region of interest" description="Disordered" evidence="14">
    <location>
        <begin position="264"/>
        <end position="285"/>
    </location>
</feature>
<feature type="domain" description="Pyrroline-5-carboxylate reductase catalytic N-terminal" evidence="15">
    <location>
        <begin position="2"/>
        <end position="98"/>
    </location>
</feature>
<dbReference type="AlphaFoldDB" id="A0A0N5AFV3"/>
<evidence type="ECO:0000256" key="1">
    <source>
        <dbReference type="ARBA" id="ARBA00004496"/>
    </source>
</evidence>
<keyword evidence="8" id="KW-0641">Proline biosynthesis</keyword>
<evidence type="ECO:0000256" key="13">
    <source>
        <dbReference type="PIRSR" id="PIRSR000193-1"/>
    </source>
</evidence>
<organism evidence="17 18">
    <name type="scientific">Syphacia muris</name>
    <dbReference type="NCBI Taxonomy" id="451379"/>
    <lineage>
        <taxon>Eukaryota</taxon>
        <taxon>Metazoa</taxon>
        <taxon>Ecdysozoa</taxon>
        <taxon>Nematoda</taxon>
        <taxon>Chromadorea</taxon>
        <taxon>Rhabditida</taxon>
        <taxon>Spirurina</taxon>
        <taxon>Oxyuridomorpha</taxon>
        <taxon>Oxyuroidea</taxon>
        <taxon>Oxyuridae</taxon>
        <taxon>Syphacia</taxon>
    </lineage>
</organism>
<feature type="binding site" evidence="13">
    <location>
        <begin position="69"/>
        <end position="72"/>
    </location>
    <ligand>
        <name>NADP(+)</name>
        <dbReference type="ChEBI" id="CHEBI:58349"/>
    </ligand>
</feature>
<comment type="pathway">
    <text evidence="2">Amino-acid biosynthesis; L-proline biosynthesis; L-proline from L-glutamate 5-semialdehyde: step 1/1.</text>
</comment>
<evidence type="ECO:0000313" key="18">
    <source>
        <dbReference type="WBParaSite" id="SMUV_0000317401-mRNA-1"/>
    </source>
</evidence>
<dbReference type="Pfam" id="PF14748">
    <property type="entry name" value="P5CR_dimer"/>
    <property type="match status" value="1"/>
</dbReference>
<dbReference type="SUPFAM" id="SSF51735">
    <property type="entry name" value="NAD(P)-binding Rossmann-fold domains"/>
    <property type="match status" value="1"/>
</dbReference>
<comment type="subcellular location">
    <subcellularLocation>
        <location evidence="1">Cytoplasm</location>
    </subcellularLocation>
</comment>
<dbReference type="InterPro" id="IPR000304">
    <property type="entry name" value="Pyrroline-COOH_reductase"/>
</dbReference>
<dbReference type="PANTHER" id="PTHR11645">
    <property type="entry name" value="PYRROLINE-5-CARBOXYLATE REDUCTASE"/>
    <property type="match status" value="1"/>
</dbReference>
<dbReference type="WBParaSite" id="SMUV_0000317401-mRNA-1">
    <property type="protein sequence ID" value="SMUV_0000317401-mRNA-1"/>
    <property type="gene ID" value="SMUV_0000317401"/>
</dbReference>
<dbReference type="InterPro" id="IPR028939">
    <property type="entry name" value="P5C_Rdtase_cat_N"/>
</dbReference>
<evidence type="ECO:0000259" key="16">
    <source>
        <dbReference type="Pfam" id="PF14748"/>
    </source>
</evidence>
<evidence type="ECO:0000256" key="2">
    <source>
        <dbReference type="ARBA" id="ARBA00005205"/>
    </source>
</evidence>
<evidence type="ECO:0000256" key="4">
    <source>
        <dbReference type="ARBA" id="ARBA00012855"/>
    </source>
</evidence>
<proteinExistence type="inferred from homology"/>
<feature type="binding site" evidence="13">
    <location>
        <begin position="6"/>
        <end position="11"/>
    </location>
    <ligand>
        <name>NADP(+)</name>
        <dbReference type="ChEBI" id="CHEBI:58349"/>
    </ligand>
</feature>
<dbReference type="InterPro" id="IPR029036">
    <property type="entry name" value="P5CR_dimer"/>
</dbReference>
<dbReference type="InterPro" id="IPR036291">
    <property type="entry name" value="NAD(P)-bd_dom_sf"/>
</dbReference>
<comment type="catalytic activity">
    <reaction evidence="12">
        <text>L-proline + NADP(+) = (S)-1-pyrroline-5-carboxylate + NADPH + 2 H(+)</text>
        <dbReference type="Rhea" id="RHEA:14109"/>
        <dbReference type="ChEBI" id="CHEBI:15378"/>
        <dbReference type="ChEBI" id="CHEBI:17388"/>
        <dbReference type="ChEBI" id="CHEBI:57783"/>
        <dbReference type="ChEBI" id="CHEBI:58349"/>
        <dbReference type="ChEBI" id="CHEBI:60039"/>
        <dbReference type="EC" id="1.5.1.2"/>
    </reaction>
</comment>
<evidence type="ECO:0000256" key="9">
    <source>
        <dbReference type="ARBA" id="ARBA00022857"/>
    </source>
</evidence>
<reference evidence="18" key="1">
    <citation type="submission" date="2017-02" db="UniProtKB">
        <authorList>
            <consortium name="WormBaseParasite"/>
        </authorList>
    </citation>
    <scope>IDENTIFICATION</scope>
</reference>
<dbReference type="PIRSF" id="PIRSF000193">
    <property type="entry name" value="Pyrrol-5-carb_rd"/>
    <property type="match status" value="1"/>
</dbReference>
<evidence type="ECO:0000256" key="10">
    <source>
        <dbReference type="ARBA" id="ARBA00023002"/>
    </source>
</evidence>
<feature type="binding site" evidence="13">
    <location>
        <position position="34"/>
    </location>
    <ligand>
        <name>NADP(+)</name>
        <dbReference type="ChEBI" id="CHEBI:58349"/>
    </ligand>
</feature>
<protein>
    <recommendedName>
        <fullName evidence="5">Pyrroline-5-carboxylate reductase</fullName>
        <ecNumber evidence="4">1.5.1.2</ecNumber>
    </recommendedName>
</protein>
<evidence type="ECO:0000313" key="17">
    <source>
        <dbReference type="Proteomes" id="UP000046393"/>
    </source>
</evidence>
<dbReference type="UniPathway" id="UPA00098">
    <property type="reaction ID" value="UER00361"/>
</dbReference>
<dbReference type="EC" id="1.5.1.2" evidence="4"/>
<evidence type="ECO:0000256" key="8">
    <source>
        <dbReference type="ARBA" id="ARBA00022650"/>
    </source>
</evidence>
<dbReference type="Gene3D" id="1.10.3730.10">
    <property type="entry name" value="ProC C-terminal domain-like"/>
    <property type="match status" value="1"/>
</dbReference>
<dbReference type="Proteomes" id="UP000046393">
    <property type="component" value="Unplaced"/>
</dbReference>
<accession>A0A0N5AFV3</accession>
<dbReference type="SUPFAM" id="SSF48179">
    <property type="entry name" value="6-phosphogluconate dehydrogenase C-terminal domain-like"/>
    <property type="match status" value="1"/>
</dbReference>
<evidence type="ECO:0000256" key="14">
    <source>
        <dbReference type="SAM" id="MobiDB-lite"/>
    </source>
</evidence>
<evidence type="ECO:0000256" key="11">
    <source>
        <dbReference type="ARBA" id="ARBA00050547"/>
    </source>
</evidence>
<comment type="similarity">
    <text evidence="3">Belongs to the pyrroline-5-carboxylate reductase family.</text>
</comment>
<keyword evidence="7" id="KW-0028">Amino-acid biosynthesis</keyword>
<dbReference type="GO" id="GO:0004735">
    <property type="term" value="F:pyrroline-5-carboxylate reductase activity"/>
    <property type="evidence" value="ECO:0007669"/>
    <property type="project" value="UniProtKB-EC"/>
</dbReference>